<keyword evidence="1 5" id="KW-0489">Methyltransferase</keyword>
<keyword evidence="4" id="KW-0680">Restriction system</keyword>
<keyword evidence="2 5" id="KW-0808">Transferase</keyword>
<evidence type="ECO:0000313" key="8">
    <source>
        <dbReference type="EMBL" id="HJB11462.1"/>
    </source>
</evidence>
<dbReference type="InterPro" id="IPR018117">
    <property type="entry name" value="C5_DNA_meth_AS"/>
</dbReference>
<evidence type="ECO:0000256" key="3">
    <source>
        <dbReference type="ARBA" id="ARBA00022691"/>
    </source>
</evidence>
<dbReference type="Gene3D" id="3.90.120.10">
    <property type="entry name" value="DNA Methylase, subunit A, domain 2"/>
    <property type="match status" value="1"/>
</dbReference>
<sequence length="451" mass="49678">MPRYVLGEMFSGPGGIALGAELASRSLSSDGGSSIEHGWAVEHHADTAETYKRNIRGATDETVFTADVRDFDLRNVPSFDAFAFGFPCNDFSTVGEHRGLDGDYGALYTYGVHALALHSPDWFVAENVSGLSRANDGMAFGKILSALQRPGAAVLTDSKFIEFYGADSSKVDPDLEYEIVAHLYRFEEYGLPQRRHRFIITGIRRDIRERLGGGFRVPAPVTPLKWQQKTAREALELDPIHPGAYNNSRIKHPQSVIDRLDEIAPGKNAFNTVFKDPSLKLNVKGATLSNIYRRLHADEPAYTVTGSGGGGTHMYHWSEPRALTNRERARLQTFPDSFRFFGGNPSVRRQIGMAVPPEGAQAVIEAMLRTMEGIPYKWVPPSLDANELILAFERSEQSADAQLDLNNAIAEGDAVRAHEEIARPALAVLRREGQDGSRAIVELPEGRRASG</sequence>
<organism evidence="8 9">
    <name type="scientific">Candidatus Brachybacterium merdavium</name>
    <dbReference type="NCBI Taxonomy" id="2838513"/>
    <lineage>
        <taxon>Bacteria</taxon>
        <taxon>Bacillati</taxon>
        <taxon>Actinomycetota</taxon>
        <taxon>Actinomycetes</taxon>
        <taxon>Micrococcales</taxon>
        <taxon>Dermabacteraceae</taxon>
        <taxon>Brachybacterium</taxon>
    </lineage>
</organism>
<comment type="similarity">
    <text evidence="5 6">Belongs to the class I-like SAM-binding methyltransferase superfamily. C5-methyltransferase family.</text>
</comment>
<dbReference type="InterPro" id="IPR001525">
    <property type="entry name" value="C5_MeTfrase"/>
</dbReference>
<evidence type="ECO:0000256" key="6">
    <source>
        <dbReference type="RuleBase" id="RU000416"/>
    </source>
</evidence>
<protein>
    <recommendedName>
        <fullName evidence="7">Cytosine-specific methyltransferase</fullName>
        <ecNumber evidence="7">2.1.1.37</ecNumber>
    </recommendedName>
</protein>
<dbReference type="SUPFAM" id="SSF53335">
    <property type="entry name" value="S-adenosyl-L-methionine-dependent methyltransferases"/>
    <property type="match status" value="1"/>
</dbReference>
<dbReference type="GO" id="GO:0003886">
    <property type="term" value="F:DNA (cytosine-5-)-methyltransferase activity"/>
    <property type="evidence" value="ECO:0007669"/>
    <property type="project" value="UniProtKB-EC"/>
</dbReference>
<evidence type="ECO:0000256" key="1">
    <source>
        <dbReference type="ARBA" id="ARBA00022603"/>
    </source>
</evidence>
<comment type="catalytic activity">
    <reaction evidence="7">
        <text>a 2'-deoxycytidine in DNA + S-adenosyl-L-methionine = a 5-methyl-2'-deoxycytidine in DNA + S-adenosyl-L-homocysteine + H(+)</text>
        <dbReference type="Rhea" id="RHEA:13681"/>
        <dbReference type="Rhea" id="RHEA-COMP:11369"/>
        <dbReference type="Rhea" id="RHEA-COMP:11370"/>
        <dbReference type="ChEBI" id="CHEBI:15378"/>
        <dbReference type="ChEBI" id="CHEBI:57856"/>
        <dbReference type="ChEBI" id="CHEBI:59789"/>
        <dbReference type="ChEBI" id="CHEBI:85452"/>
        <dbReference type="ChEBI" id="CHEBI:85454"/>
        <dbReference type="EC" id="2.1.1.37"/>
    </reaction>
</comment>
<proteinExistence type="inferred from homology"/>
<reference evidence="8" key="2">
    <citation type="submission" date="2021-04" db="EMBL/GenBank/DDBJ databases">
        <authorList>
            <person name="Gilroy R."/>
        </authorList>
    </citation>
    <scope>NUCLEOTIDE SEQUENCE</scope>
    <source>
        <strain evidence="8">ChiHjej13B12-24818</strain>
    </source>
</reference>
<evidence type="ECO:0000256" key="2">
    <source>
        <dbReference type="ARBA" id="ARBA00022679"/>
    </source>
</evidence>
<dbReference type="NCBIfam" id="TIGR00675">
    <property type="entry name" value="dcm"/>
    <property type="match status" value="1"/>
</dbReference>
<dbReference type="Pfam" id="PF00145">
    <property type="entry name" value="DNA_methylase"/>
    <property type="match status" value="2"/>
</dbReference>
<feature type="active site" evidence="5">
    <location>
        <position position="88"/>
    </location>
</feature>
<evidence type="ECO:0000313" key="9">
    <source>
        <dbReference type="Proteomes" id="UP000823823"/>
    </source>
</evidence>
<dbReference type="PROSITE" id="PS51679">
    <property type="entry name" value="SAM_MT_C5"/>
    <property type="match status" value="1"/>
</dbReference>
<dbReference type="Gene3D" id="3.40.50.150">
    <property type="entry name" value="Vaccinia Virus protein VP39"/>
    <property type="match status" value="1"/>
</dbReference>
<comment type="caution">
    <text evidence="8">The sequence shown here is derived from an EMBL/GenBank/DDBJ whole genome shotgun (WGS) entry which is preliminary data.</text>
</comment>
<dbReference type="PROSITE" id="PS00094">
    <property type="entry name" value="C5_MTASE_1"/>
    <property type="match status" value="1"/>
</dbReference>
<dbReference type="GO" id="GO:0044027">
    <property type="term" value="P:negative regulation of gene expression via chromosomal CpG island methylation"/>
    <property type="evidence" value="ECO:0007669"/>
    <property type="project" value="TreeGrafter"/>
</dbReference>
<reference evidence="8" key="1">
    <citation type="journal article" date="2021" name="PeerJ">
        <title>Extensive microbial diversity within the chicken gut microbiome revealed by metagenomics and culture.</title>
        <authorList>
            <person name="Gilroy R."/>
            <person name="Ravi A."/>
            <person name="Getino M."/>
            <person name="Pursley I."/>
            <person name="Horton D.L."/>
            <person name="Alikhan N.F."/>
            <person name="Baker D."/>
            <person name="Gharbi K."/>
            <person name="Hall N."/>
            <person name="Watson M."/>
            <person name="Adriaenssens E.M."/>
            <person name="Foster-Nyarko E."/>
            <person name="Jarju S."/>
            <person name="Secka A."/>
            <person name="Antonio M."/>
            <person name="Oren A."/>
            <person name="Chaudhuri R.R."/>
            <person name="La Ragione R."/>
            <person name="Hildebrand F."/>
            <person name="Pallen M.J."/>
        </authorList>
    </citation>
    <scope>NUCLEOTIDE SEQUENCE</scope>
    <source>
        <strain evidence="8">ChiHjej13B12-24818</strain>
    </source>
</reference>
<evidence type="ECO:0000256" key="7">
    <source>
        <dbReference type="RuleBase" id="RU000417"/>
    </source>
</evidence>
<dbReference type="EMBL" id="DWZH01000103">
    <property type="protein sequence ID" value="HJB11462.1"/>
    <property type="molecule type" value="Genomic_DNA"/>
</dbReference>
<dbReference type="InterPro" id="IPR050390">
    <property type="entry name" value="C5-Methyltransferase"/>
</dbReference>
<name>A0A9D2LEZ4_9MICO</name>
<dbReference type="AlphaFoldDB" id="A0A9D2LEZ4"/>
<dbReference type="InterPro" id="IPR029063">
    <property type="entry name" value="SAM-dependent_MTases_sf"/>
</dbReference>
<evidence type="ECO:0000256" key="4">
    <source>
        <dbReference type="ARBA" id="ARBA00022747"/>
    </source>
</evidence>
<dbReference type="PANTHER" id="PTHR10629">
    <property type="entry name" value="CYTOSINE-SPECIFIC METHYLTRANSFERASE"/>
    <property type="match status" value="1"/>
</dbReference>
<dbReference type="GO" id="GO:0032259">
    <property type="term" value="P:methylation"/>
    <property type="evidence" value="ECO:0007669"/>
    <property type="project" value="UniProtKB-KW"/>
</dbReference>
<dbReference type="Proteomes" id="UP000823823">
    <property type="component" value="Unassembled WGS sequence"/>
</dbReference>
<dbReference type="GO" id="GO:0003677">
    <property type="term" value="F:DNA binding"/>
    <property type="evidence" value="ECO:0007669"/>
    <property type="project" value="TreeGrafter"/>
</dbReference>
<dbReference type="PANTHER" id="PTHR10629:SF52">
    <property type="entry name" value="DNA (CYTOSINE-5)-METHYLTRANSFERASE 1"/>
    <property type="match status" value="1"/>
</dbReference>
<dbReference type="EC" id="2.1.1.37" evidence="7"/>
<dbReference type="GO" id="GO:0009307">
    <property type="term" value="P:DNA restriction-modification system"/>
    <property type="evidence" value="ECO:0007669"/>
    <property type="project" value="UniProtKB-KW"/>
</dbReference>
<gene>
    <name evidence="8" type="ORF">H9786_13230</name>
</gene>
<keyword evidence="3 5" id="KW-0949">S-adenosyl-L-methionine</keyword>
<accession>A0A9D2LEZ4</accession>
<evidence type="ECO:0000256" key="5">
    <source>
        <dbReference type="PROSITE-ProRule" id="PRU01016"/>
    </source>
</evidence>
<dbReference type="PRINTS" id="PR00105">
    <property type="entry name" value="C5METTRFRASE"/>
</dbReference>